<dbReference type="RefSeq" id="WP_208718896.1">
    <property type="nucleotide sequence ID" value="NZ_CP024770.1"/>
</dbReference>
<sequence length="136" mass="14976">MSLSLSAQLEQLAQSRSASITDWVAAKKSATASIKPSVVLENPKSFARMAELAGGFTQTYIGYPDKHAIFSQDPARATEYDPTQLPRKALHLQQKMFTLEGKNDGNVPRRSSQISLTMRAYEPVDDRVGFIFSPAV</sequence>
<gene>
    <name evidence="1" type="ORF">CUN67_28815</name>
</gene>
<protein>
    <submittedName>
        <fullName evidence="1">Uncharacterized protein</fullName>
    </submittedName>
</protein>
<dbReference type="AlphaFoldDB" id="A0A6B9GHM4"/>
<proteinExistence type="predicted"/>
<evidence type="ECO:0000313" key="1">
    <source>
        <dbReference type="EMBL" id="QGY32936.1"/>
    </source>
</evidence>
<reference evidence="1" key="1">
    <citation type="submission" date="2017-11" db="EMBL/GenBank/DDBJ databases">
        <title>Genome sequence of Pantoea cypripedii NE1.</title>
        <authorList>
            <person name="Nascimento F.X."/>
        </authorList>
    </citation>
    <scope>NUCLEOTIDE SEQUENCE [LARGE SCALE GENOMIC DNA]</scope>
    <source>
        <strain evidence="1">NE1</strain>
        <plasmid evidence="1">pNE1B</plasmid>
    </source>
</reference>
<organism evidence="1">
    <name type="scientific">Pantoea cypripedii</name>
    <name type="common">Pectobacterium cypripedii</name>
    <name type="synonym">Erwinia cypripedii</name>
    <dbReference type="NCBI Taxonomy" id="55209"/>
    <lineage>
        <taxon>Bacteria</taxon>
        <taxon>Pseudomonadati</taxon>
        <taxon>Pseudomonadota</taxon>
        <taxon>Gammaproteobacteria</taxon>
        <taxon>Enterobacterales</taxon>
        <taxon>Erwiniaceae</taxon>
        <taxon>Pantoea</taxon>
    </lineage>
</organism>
<accession>A0A6B9GHM4</accession>
<geneLocation type="plasmid" evidence="1">
    <name>pNE1B</name>
</geneLocation>
<name>A0A6B9GHM4_PANCY</name>
<dbReference type="Proteomes" id="UP000502005">
    <property type="component" value="Plasmid pNE1B"/>
</dbReference>
<dbReference type="EMBL" id="CP024770">
    <property type="protein sequence ID" value="QGY32936.1"/>
    <property type="molecule type" value="Genomic_DNA"/>
</dbReference>
<keyword evidence="1" id="KW-0614">Plasmid</keyword>